<proteinExistence type="predicted"/>
<reference evidence="1" key="1">
    <citation type="submission" date="2020-05" db="EMBL/GenBank/DDBJ databases">
        <title>Large-scale comparative analyses of tick genomes elucidate their genetic diversity and vector capacities.</title>
        <authorList>
            <person name="Jia N."/>
            <person name="Wang J."/>
            <person name="Shi W."/>
            <person name="Du L."/>
            <person name="Sun Y."/>
            <person name="Zhan W."/>
            <person name="Jiang J."/>
            <person name="Wang Q."/>
            <person name="Zhang B."/>
            <person name="Ji P."/>
            <person name="Sakyi L.B."/>
            <person name="Cui X."/>
            <person name="Yuan T."/>
            <person name="Jiang B."/>
            <person name="Yang W."/>
            <person name="Lam T.T.-Y."/>
            <person name="Chang Q."/>
            <person name="Ding S."/>
            <person name="Wang X."/>
            <person name="Zhu J."/>
            <person name="Ruan X."/>
            <person name="Zhao L."/>
            <person name="Wei J."/>
            <person name="Que T."/>
            <person name="Du C."/>
            <person name="Cheng J."/>
            <person name="Dai P."/>
            <person name="Han X."/>
            <person name="Huang E."/>
            <person name="Gao Y."/>
            <person name="Liu J."/>
            <person name="Shao H."/>
            <person name="Ye R."/>
            <person name="Li L."/>
            <person name="Wei W."/>
            <person name="Wang X."/>
            <person name="Wang C."/>
            <person name="Yang T."/>
            <person name="Huo Q."/>
            <person name="Li W."/>
            <person name="Guo W."/>
            <person name="Chen H."/>
            <person name="Zhou L."/>
            <person name="Ni X."/>
            <person name="Tian J."/>
            <person name="Zhou Y."/>
            <person name="Sheng Y."/>
            <person name="Liu T."/>
            <person name="Pan Y."/>
            <person name="Xia L."/>
            <person name="Li J."/>
            <person name="Zhao F."/>
            <person name="Cao W."/>
        </authorList>
    </citation>
    <scope>NUCLEOTIDE SEQUENCE</scope>
    <source>
        <strain evidence="1">Dsil-2018</strain>
    </source>
</reference>
<gene>
    <name evidence="1" type="ORF">HPB49_017386</name>
</gene>
<comment type="caution">
    <text evidence="1">The sequence shown here is derived from an EMBL/GenBank/DDBJ whole genome shotgun (WGS) entry which is preliminary data.</text>
</comment>
<sequence length="169" mass="17706">MSSLFTGSSASRGSWWALAPSSSMRSLPGTPRSSLGPTEIGPRSPGGGGGGGCVCVSEKANGIDRYQLTPETGTTTIAAAKITSEESAADTICPNPQENIMAVSTPNEDNESRYAKIQEISIQGKPYEVSAYRTAPHDTVKGVIRGIPIDVSADELDRNIVNERNPLAP</sequence>
<dbReference type="Proteomes" id="UP000821865">
    <property type="component" value="Chromosome 1"/>
</dbReference>
<dbReference type="EMBL" id="CM023470">
    <property type="protein sequence ID" value="KAH7980589.1"/>
    <property type="molecule type" value="Genomic_DNA"/>
</dbReference>
<evidence type="ECO:0000313" key="2">
    <source>
        <dbReference type="Proteomes" id="UP000821865"/>
    </source>
</evidence>
<accession>A0ACB8E1X1</accession>
<name>A0ACB8E1X1_DERSI</name>
<protein>
    <submittedName>
        <fullName evidence="1">Uncharacterized protein</fullName>
    </submittedName>
</protein>
<organism evidence="1 2">
    <name type="scientific">Dermacentor silvarum</name>
    <name type="common">Tick</name>
    <dbReference type="NCBI Taxonomy" id="543639"/>
    <lineage>
        <taxon>Eukaryota</taxon>
        <taxon>Metazoa</taxon>
        <taxon>Ecdysozoa</taxon>
        <taxon>Arthropoda</taxon>
        <taxon>Chelicerata</taxon>
        <taxon>Arachnida</taxon>
        <taxon>Acari</taxon>
        <taxon>Parasitiformes</taxon>
        <taxon>Ixodida</taxon>
        <taxon>Ixodoidea</taxon>
        <taxon>Ixodidae</taxon>
        <taxon>Rhipicephalinae</taxon>
        <taxon>Dermacentor</taxon>
    </lineage>
</organism>
<keyword evidence="2" id="KW-1185">Reference proteome</keyword>
<evidence type="ECO:0000313" key="1">
    <source>
        <dbReference type="EMBL" id="KAH7980589.1"/>
    </source>
</evidence>